<comment type="subcellular location">
    <subcellularLocation>
        <location evidence="1">Cell membrane</location>
        <topology evidence="1">Multi-pass membrane protein</topology>
    </subcellularLocation>
</comment>
<dbReference type="Proteomes" id="UP000450000">
    <property type="component" value="Unassembled WGS sequence"/>
</dbReference>
<keyword evidence="9" id="KW-1185">Reference proteome</keyword>
<dbReference type="PANTHER" id="PTHR35007:SF3">
    <property type="entry name" value="POSSIBLE CONSERVED ALANINE RICH MEMBRANE PROTEIN"/>
    <property type="match status" value="1"/>
</dbReference>
<gene>
    <name evidence="8" type="ORF">F7Q99_30825</name>
</gene>
<evidence type="ECO:0000256" key="5">
    <source>
        <dbReference type="ARBA" id="ARBA00023136"/>
    </source>
</evidence>
<dbReference type="InterPro" id="IPR042094">
    <property type="entry name" value="T2SS_GspF_sf"/>
</dbReference>
<evidence type="ECO:0000256" key="3">
    <source>
        <dbReference type="ARBA" id="ARBA00022692"/>
    </source>
</evidence>
<evidence type="ECO:0000256" key="1">
    <source>
        <dbReference type="ARBA" id="ARBA00004651"/>
    </source>
</evidence>
<dbReference type="GO" id="GO:0005886">
    <property type="term" value="C:plasma membrane"/>
    <property type="evidence" value="ECO:0007669"/>
    <property type="project" value="UniProtKB-SubCell"/>
</dbReference>
<feature type="transmembrane region" description="Helical" evidence="6">
    <location>
        <begin position="253"/>
        <end position="273"/>
    </location>
</feature>
<dbReference type="Pfam" id="PF00482">
    <property type="entry name" value="T2SSF"/>
    <property type="match status" value="1"/>
</dbReference>
<name>A0A6N7KY92_9ACTN</name>
<proteinExistence type="predicted"/>
<dbReference type="EMBL" id="WBOF01000002">
    <property type="protein sequence ID" value="MQS16471.1"/>
    <property type="molecule type" value="Genomic_DNA"/>
</dbReference>
<protein>
    <submittedName>
        <fullName evidence="8">Type II secretion system F family protein</fullName>
    </submittedName>
</protein>
<evidence type="ECO:0000256" key="6">
    <source>
        <dbReference type="SAM" id="Phobius"/>
    </source>
</evidence>
<keyword evidence="2" id="KW-1003">Cell membrane</keyword>
<evidence type="ECO:0000313" key="8">
    <source>
        <dbReference type="EMBL" id="MQS16471.1"/>
    </source>
</evidence>
<feature type="transmembrane region" description="Helical" evidence="6">
    <location>
        <begin position="69"/>
        <end position="95"/>
    </location>
</feature>
<evidence type="ECO:0000313" key="9">
    <source>
        <dbReference type="Proteomes" id="UP000450000"/>
    </source>
</evidence>
<keyword evidence="5 6" id="KW-0472">Membrane</keyword>
<dbReference type="AlphaFoldDB" id="A0A6N7KY92"/>
<evidence type="ECO:0000259" key="7">
    <source>
        <dbReference type="Pfam" id="PF00482"/>
    </source>
</evidence>
<keyword evidence="3 6" id="KW-0812">Transmembrane</keyword>
<keyword evidence="4 6" id="KW-1133">Transmembrane helix</keyword>
<feature type="transmembrane region" description="Helical" evidence="6">
    <location>
        <begin position="228"/>
        <end position="247"/>
    </location>
</feature>
<dbReference type="Gene3D" id="1.20.81.30">
    <property type="entry name" value="Type II secretion system (T2SS), domain F"/>
    <property type="match status" value="1"/>
</dbReference>
<sequence length="316" mass="33601">MTRLLFGLVAGMLLVGGLVGAVVGIVGTTAAPAPGPASRFRAALTSGERDERARARARARLLASAVGGVLLWVVTGWFVLGLILVLVVAGLPWLLASTSNNKAQIEKLDALAEWTRRLSDVLMLGMGLEQAIISSRKTAPVVLQEPVGELAARLLSGWRPADALRAFANTLGDATADKVISALILKVSDRGPGLAQALNDLADTIREEVRQRRDVEASRAKPRTTVKWLTWMTVAIVVLGSFATDYVQPYGTFLGQVVLAVLLLGFVGVLSWMRSLASYKPTPRFLIADPRSSVKFQQAAGPTTGQAGSVQEVVAR</sequence>
<accession>A0A6N7KY92</accession>
<comment type="caution">
    <text evidence="8">The sequence shown here is derived from an EMBL/GenBank/DDBJ whole genome shotgun (WGS) entry which is preliminary data.</text>
</comment>
<evidence type="ECO:0000256" key="4">
    <source>
        <dbReference type="ARBA" id="ARBA00022989"/>
    </source>
</evidence>
<reference evidence="8 9" key="1">
    <citation type="submission" date="2019-09" db="EMBL/GenBank/DDBJ databases">
        <title>Genome Sequences of Streptomyces kaniharaensis ATCC 21070.</title>
        <authorList>
            <person name="Zhu W."/>
            <person name="De Crecy-Lagard V."/>
            <person name="Richards N.G."/>
        </authorList>
    </citation>
    <scope>NUCLEOTIDE SEQUENCE [LARGE SCALE GENOMIC DNA]</scope>
    <source>
        <strain evidence="8 9">SF-557</strain>
    </source>
</reference>
<dbReference type="InterPro" id="IPR018076">
    <property type="entry name" value="T2SS_GspF_dom"/>
</dbReference>
<evidence type="ECO:0000256" key="2">
    <source>
        <dbReference type="ARBA" id="ARBA00022475"/>
    </source>
</evidence>
<dbReference type="PANTHER" id="PTHR35007">
    <property type="entry name" value="INTEGRAL MEMBRANE PROTEIN-RELATED"/>
    <property type="match status" value="1"/>
</dbReference>
<feature type="domain" description="Type II secretion system protein GspF" evidence="7">
    <location>
        <begin position="114"/>
        <end position="226"/>
    </location>
</feature>
<dbReference type="RefSeq" id="WP_326847357.1">
    <property type="nucleotide sequence ID" value="NZ_WBOF01000002.1"/>
</dbReference>
<organism evidence="8 9">
    <name type="scientific">Streptomyces kaniharaensis</name>
    <dbReference type="NCBI Taxonomy" id="212423"/>
    <lineage>
        <taxon>Bacteria</taxon>
        <taxon>Bacillati</taxon>
        <taxon>Actinomycetota</taxon>
        <taxon>Actinomycetes</taxon>
        <taxon>Kitasatosporales</taxon>
        <taxon>Streptomycetaceae</taxon>
        <taxon>Streptomyces</taxon>
    </lineage>
</organism>